<protein>
    <submittedName>
        <fullName evidence="1">Uncharacterized protein</fullName>
    </submittedName>
</protein>
<evidence type="ECO:0000313" key="1">
    <source>
        <dbReference type="EMBL" id="MBB4677542.1"/>
    </source>
</evidence>
<dbReference type="EMBL" id="JACHMH010000001">
    <property type="protein sequence ID" value="MBB4677542.1"/>
    <property type="molecule type" value="Genomic_DNA"/>
</dbReference>
<proteinExistence type="predicted"/>
<accession>A0A7W7FTT2</accession>
<dbReference type="Proteomes" id="UP000533598">
    <property type="component" value="Unassembled WGS sequence"/>
</dbReference>
<gene>
    <name evidence="1" type="ORF">HNR67_003660</name>
</gene>
<reference evidence="1 2" key="1">
    <citation type="submission" date="2020-08" db="EMBL/GenBank/DDBJ databases">
        <title>Sequencing the genomes of 1000 actinobacteria strains.</title>
        <authorList>
            <person name="Klenk H.-P."/>
        </authorList>
    </citation>
    <scope>NUCLEOTIDE SEQUENCE [LARGE SCALE GENOMIC DNA]</scope>
    <source>
        <strain evidence="1 2">DSM 44230</strain>
    </source>
</reference>
<dbReference type="AlphaFoldDB" id="A0A7W7FTT2"/>
<organism evidence="1 2">
    <name type="scientific">Crossiella cryophila</name>
    <dbReference type="NCBI Taxonomy" id="43355"/>
    <lineage>
        <taxon>Bacteria</taxon>
        <taxon>Bacillati</taxon>
        <taxon>Actinomycetota</taxon>
        <taxon>Actinomycetes</taxon>
        <taxon>Pseudonocardiales</taxon>
        <taxon>Pseudonocardiaceae</taxon>
        <taxon>Crossiella</taxon>
    </lineage>
</organism>
<sequence>MALETSRVSTESPCTLCRGTGYFEWTQPAPGPGGMVLRQLRHPCVHGCSGWWRQPAAERGRVVEGVTTAVLPP</sequence>
<comment type="caution">
    <text evidence="1">The sequence shown here is derived from an EMBL/GenBank/DDBJ whole genome shotgun (WGS) entry which is preliminary data.</text>
</comment>
<name>A0A7W7FTT2_9PSEU</name>
<evidence type="ECO:0000313" key="2">
    <source>
        <dbReference type="Proteomes" id="UP000533598"/>
    </source>
</evidence>
<dbReference type="RefSeq" id="WP_185003475.1">
    <property type="nucleotide sequence ID" value="NZ_BAAAUI010000047.1"/>
</dbReference>
<keyword evidence="2" id="KW-1185">Reference proteome</keyword>